<dbReference type="InterPro" id="IPR000064">
    <property type="entry name" value="NLP_P60_dom"/>
</dbReference>
<accession>A0ABV9XKW8</accession>
<dbReference type="Gene3D" id="3.90.1720.10">
    <property type="entry name" value="endopeptidase domain like (from Nostoc punctiforme)"/>
    <property type="match status" value="1"/>
</dbReference>
<evidence type="ECO:0000256" key="7">
    <source>
        <dbReference type="SAM" id="MobiDB-lite"/>
    </source>
</evidence>
<feature type="region of interest" description="Disordered" evidence="7">
    <location>
        <begin position="154"/>
        <end position="179"/>
    </location>
</feature>
<feature type="domain" description="NlpC/P60" evidence="9">
    <location>
        <begin position="178"/>
        <end position="294"/>
    </location>
</feature>
<evidence type="ECO:0000256" key="2">
    <source>
        <dbReference type="ARBA" id="ARBA00022670"/>
    </source>
</evidence>
<evidence type="ECO:0000256" key="3">
    <source>
        <dbReference type="ARBA" id="ARBA00022729"/>
    </source>
</evidence>
<dbReference type="CDD" id="cd00118">
    <property type="entry name" value="LysM"/>
    <property type="match status" value="1"/>
</dbReference>
<dbReference type="InterPro" id="IPR036779">
    <property type="entry name" value="LysM_dom_sf"/>
</dbReference>
<name>A0ABV9XKW8_9ACTN</name>
<sequence>MFRHVWPGAWRARGVHRAPRPGAWWQRPAVAGVAMAAVRTTAVSLLALMAVVLGAVLAVHGPTSAAPAAPEASAPKASAPKRPGATPVSAPPAQGGRPVEKPVRPGKPAKPTRTLVLVPGDTLSELALRHRTTVRELQRLNGLGTSTLIYAGDTLRLPPGVTPKPSPRPAPAPPPATGNGAAKAVAYAKAQLGKPYVWGGTGPRGYDCSGLVMRAWQAAGVSLPRTTWDQIRSGRATSRSRLVPGDLVLTAGGGHIQLYIGDGKVIHAPRTGTVIQVAPLPAHSKVVAYRHIRG</sequence>
<dbReference type="RefSeq" id="WP_345690939.1">
    <property type="nucleotide sequence ID" value="NZ_BAABIT010000001.1"/>
</dbReference>
<dbReference type="SUPFAM" id="SSF54001">
    <property type="entry name" value="Cysteine proteinases"/>
    <property type="match status" value="1"/>
</dbReference>
<dbReference type="PANTHER" id="PTHR47359">
    <property type="entry name" value="PEPTIDOGLYCAN DL-ENDOPEPTIDASE CWLO"/>
    <property type="match status" value="1"/>
</dbReference>
<evidence type="ECO:0000256" key="5">
    <source>
        <dbReference type="ARBA" id="ARBA00022801"/>
    </source>
</evidence>
<keyword evidence="4" id="KW-0677">Repeat</keyword>
<evidence type="ECO:0000256" key="6">
    <source>
        <dbReference type="ARBA" id="ARBA00022807"/>
    </source>
</evidence>
<evidence type="ECO:0000259" key="8">
    <source>
        <dbReference type="PROSITE" id="PS51782"/>
    </source>
</evidence>
<evidence type="ECO:0000256" key="1">
    <source>
        <dbReference type="ARBA" id="ARBA00007074"/>
    </source>
</evidence>
<comment type="caution">
    <text evidence="10">The sequence shown here is derived from an EMBL/GenBank/DDBJ whole genome shotgun (WGS) entry which is preliminary data.</text>
</comment>
<dbReference type="PROSITE" id="PS51935">
    <property type="entry name" value="NLPC_P60"/>
    <property type="match status" value="1"/>
</dbReference>
<evidence type="ECO:0000256" key="4">
    <source>
        <dbReference type="ARBA" id="ARBA00022737"/>
    </source>
</evidence>
<keyword evidence="2" id="KW-0645">Protease</keyword>
<gene>
    <name evidence="10" type="ORF">ACFPM3_23645</name>
</gene>
<feature type="compositionally biased region" description="Low complexity" evidence="7">
    <location>
        <begin position="65"/>
        <end position="85"/>
    </location>
</feature>
<dbReference type="InterPro" id="IPR038765">
    <property type="entry name" value="Papain-like_cys_pep_sf"/>
</dbReference>
<dbReference type="Pfam" id="PF00877">
    <property type="entry name" value="NLPC_P60"/>
    <property type="match status" value="1"/>
</dbReference>
<keyword evidence="6" id="KW-0788">Thiol protease</keyword>
<dbReference type="InterPro" id="IPR051794">
    <property type="entry name" value="PG_Endopeptidase_C40"/>
</dbReference>
<dbReference type="SMART" id="SM00257">
    <property type="entry name" value="LysM"/>
    <property type="match status" value="1"/>
</dbReference>
<keyword evidence="3" id="KW-0732">Signal</keyword>
<comment type="similarity">
    <text evidence="1">Belongs to the peptidase C40 family.</text>
</comment>
<feature type="compositionally biased region" description="Pro residues" evidence="7">
    <location>
        <begin position="160"/>
        <end position="176"/>
    </location>
</feature>
<dbReference type="Proteomes" id="UP001595829">
    <property type="component" value="Unassembled WGS sequence"/>
</dbReference>
<dbReference type="Gene3D" id="3.10.350.10">
    <property type="entry name" value="LysM domain"/>
    <property type="match status" value="1"/>
</dbReference>
<evidence type="ECO:0000313" key="10">
    <source>
        <dbReference type="EMBL" id="MFC5025124.1"/>
    </source>
</evidence>
<dbReference type="PANTHER" id="PTHR47359:SF3">
    <property type="entry name" value="NLP_P60 DOMAIN-CONTAINING PROTEIN-RELATED"/>
    <property type="match status" value="1"/>
</dbReference>
<evidence type="ECO:0000259" key="9">
    <source>
        <dbReference type="PROSITE" id="PS51935"/>
    </source>
</evidence>
<reference evidence="11" key="1">
    <citation type="journal article" date="2019" name="Int. J. Syst. Evol. Microbiol.">
        <title>The Global Catalogue of Microorganisms (GCM) 10K type strain sequencing project: providing services to taxonomists for standard genome sequencing and annotation.</title>
        <authorList>
            <consortium name="The Broad Institute Genomics Platform"/>
            <consortium name="The Broad Institute Genome Sequencing Center for Infectious Disease"/>
            <person name="Wu L."/>
            <person name="Ma J."/>
        </authorList>
    </citation>
    <scope>NUCLEOTIDE SEQUENCE [LARGE SCALE GENOMIC DNA]</scope>
    <source>
        <strain evidence="11">CGMCC 4.1648</strain>
    </source>
</reference>
<dbReference type="Pfam" id="PF01476">
    <property type="entry name" value="LysM"/>
    <property type="match status" value="1"/>
</dbReference>
<organism evidence="10 11">
    <name type="scientific">Streptomyces coeruleoprunus</name>
    <dbReference type="NCBI Taxonomy" id="285563"/>
    <lineage>
        <taxon>Bacteria</taxon>
        <taxon>Bacillati</taxon>
        <taxon>Actinomycetota</taxon>
        <taxon>Actinomycetes</taxon>
        <taxon>Kitasatosporales</taxon>
        <taxon>Streptomycetaceae</taxon>
        <taxon>Streptomyces</taxon>
    </lineage>
</organism>
<protein>
    <submittedName>
        <fullName evidence="10">LysM peptidoglycan-binding domain-containing C40 family peptidase</fullName>
    </submittedName>
</protein>
<dbReference type="SUPFAM" id="SSF54106">
    <property type="entry name" value="LysM domain"/>
    <property type="match status" value="1"/>
</dbReference>
<keyword evidence="11" id="KW-1185">Reference proteome</keyword>
<dbReference type="EMBL" id="JBHSJD010000018">
    <property type="protein sequence ID" value="MFC5025124.1"/>
    <property type="molecule type" value="Genomic_DNA"/>
</dbReference>
<dbReference type="InterPro" id="IPR018392">
    <property type="entry name" value="LysM"/>
</dbReference>
<evidence type="ECO:0000313" key="11">
    <source>
        <dbReference type="Proteomes" id="UP001595829"/>
    </source>
</evidence>
<keyword evidence="5" id="KW-0378">Hydrolase</keyword>
<feature type="region of interest" description="Disordered" evidence="7">
    <location>
        <begin position="65"/>
        <end position="114"/>
    </location>
</feature>
<proteinExistence type="inferred from homology"/>
<feature type="domain" description="LysM" evidence="8">
    <location>
        <begin position="113"/>
        <end position="157"/>
    </location>
</feature>
<dbReference type="PROSITE" id="PS51782">
    <property type="entry name" value="LYSM"/>
    <property type="match status" value="1"/>
</dbReference>